<reference evidence="2 3" key="1">
    <citation type="submission" date="2024-06" db="EMBL/GenBank/DDBJ databases">
        <title>Genomic Encyclopedia of Type Strains, Phase IV (KMG-IV): sequencing the most valuable type-strain genomes for metagenomic binning, comparative biology and taxonomic classification.</title>
        <authorList>
            <person name="Goeker M."/>
        </authorList>
    </citation>
    <scope>NUCLEOTIDE SEQUENCE [LARGE SCALE GENOMIC DNA]</scope>
    <source>
        <strain evidence="2 3">DSM 19730</strain>
    </source>
</reference>
<dbReference type="GO" id="GO:0016787">
    <property type="term" value="F:hydrolase activity"/>
    <property type="evidence" value="ECO:0007669"/>
    <property type="project" value="UniProtKB-KW"/>
</dbReference>
<comment type="caution">
    <text evidence="2">The sequence shown here is derived from an EMBL/GenBank/DDBJ whole genome shotgun (WGS) entry which is preliminary data.</text>
</comment>
<dbReference type="Gene3D" id="1.10.30.50">
    <property type="match status" value="1"/>
</dbReference>
<evidence type="ECO:0000313" key="3">
    <source>
        <dbReference type="Proteomes" id="UP001549143"/>
    </source>
</evidence>
<organism evidence="2 3">
    <name type="scientific">Aquamicrobium ahrensii</name>
    <dbReference type="NCBI Taxonomy" id="469551"/>
    <lineage>
        <taxon>Bacteria</taxon>
        <taxon>Pseudomonadati</taxon>
        <taxon>Pseudomonadota</taxon>
        <taxon>Alphaproteobacteria</taxon>
        <taxon>Hyphomicrobiales</taxon>
        <taxon>Phyllobacteriaceae</taxon>
        <taxon>Aquamicrobium</taxon>
    </lineage>
</organism>
<dbReference type="EC" id="3.1.21.-" evidence="2"/>
<keyword evidence="2" id="KW-0378">Hydrolase</keyword>
<evidence type="ECO:0000259" key="1">
    <source>
        <dbReference type="Pfam" id="PF01844"/>
    </source>
</evidence>
<protein>
    <submittedName>
        <fullName evidence="2">5-methylcytosine-specific restriction protein A</fullName>
        <ecNumber evidence="2">3.1.21.-</ecNumber>
    </submittedName>
</protein>
<keyword evidence="3" id="KW-1185">Reference proteome</keyword>
<dbReference type="Proteomes" id="UP001549143">
    <property type="component" value="Unassembled WGS sequence"/>
</dbReference>
<feature type="domain" description="HNH" evidence="1">
    <location>
        <begin position="182"/>
        <end position="218"/>
    </location>
</feature>
<dbReference type="EMBL" id="JBEPMN010000009">
    <property type="protein sequence ID" value="MET3662252.1"/>
    <property type="molecule type" value="Genomic_DNA"/>
</dbReference>
<sequence>MAVTRGHGNPNWNRDEIILALDLYNQLGGSLPGPNDARVIALSDLLRSLPYHAAAARNPTFRNPYGVAFKLQNLRSVATGKGLSNVSALDRAIWAEFGNAPEQVRELAGRIRSAITTEGMEDDESSDDEEFYEGRLLFRLHRSRERKPQLRRKLLAKRRSSGLTCDICDLTRPDLPPDLEESLFEAHHVVPLAEAEVRPTRLSDMALLCACCHRAIHRLIALEARWVGISEARTFLRRVGSHPSEVQSQSELDERLLRAEQG</sequence>
<dbReference type="InterPro" id="IPR003615">
    <property type="entry name" value="HNH_nuc"/>
</dbReference>
<gene>
    <name evidence="2" type="ORF">ABID44_002586</name>
</gene>
<name>A0ABV2KN36_9HYPH</name>
<dbReference type="Pfam" id="PF01844">
    <property type="entry name" value="HNH"/>
    <property type="match status" value="1"/>
</dbReference>
<proteinExistence type="predicted"/>
<dbReference type="InterPro" id="IPR002711">
    <property type="entry name" value="HNH"/>
</dbReference>
<evidence type="ECO:0000313" key="2">
    <source>
        <dbReference type="EMBL" id="MET3662252.1"/>
    </source>
</evidence>
<dbReference type="RefSeq" id="WP_354152105.1">
    <property type="nucleotide sequence ID" value="NZ_JBEPMN010000009.1"/>
</dbReference>
<accession>A0ABV2KN36</accession>
<dbReference type="CDD" id="cd00085">
    <property type="entry name" value="HNHc"/>
    <property type="match status" value="1"/>
</dbReference>